<name>A0A8D5ZK75_9BACL</name>
<feature type="domain" description="Quinate/shikimate 5-dehydrogenase/glutamyl-tRNA reductase" evidence="17">
    <location>
        <begin position="171"/>
        <end position="305"/>
    </location>
</feature>
<feature type="site" description="Important for activity" evidence="9 13">
    <location>
        <position position="99"/>
    </location>
</feature>
<sequence>MHILVVGFNHKTAPVSLRERLAFSENEWGKAVTTLRHTKSVLESVIISTCNRMELYVICDQLHTGEYYAKTFLEEWFSVPKSEFIDHLYIKQNEEAVRHLFTVVCGLDSMVIGETQILGQVRDAFLKAQEHQTTGTMFNTLFRQAITLGKRAHAETELGQNAVSVSYAAVELGKKLFPTFSGKTVLLIGAGETGKLTAKHFQANGADRMIVLNRTWEKAREVAAHFGAEARPLTQLHQSLREADIVVSSTGASGAIITREMIKRVLPERSAPLFLIDIAVPRDIEPNVHELDNVYLYDIDDLQEIVSANLQLREQEAEKVRHMIEEEVRAFRDWVQTLGVVPLITALREKALAIQEETMKSIERKLPDLTERELRVIRKHTKSIVNQLLRDPIMRAKELAASPDRDEALEMFAHIFALEESLKKKQAEEQKQAHAPSLENVAAPLRHPALAGGKVTFRS</sequence>
<dbReference type="PANTHER" id="PTHR43013">
    <property type="entry name" value="GLUTAMYL-TRNA REDUCTASE"/>
    <property type="match status" value="1"/>
</dbReference>
<feature type="binding site" evidence="9 11">
    <location>
        <position position="109"/>
    </location>
    <ligand>
        <name>substrate</name>
    </ligand>
</feature>
<keyword evidence="4 9" id="KW-0521">NADP</keyword>
<reference evidence="19" key="1">
    <citation type="journal article" date="2013" name="Int. J. Syst. Evol. Microbiol.">
        <title>Polycladomyces abyssicola gen. nov., sp. nov., a thermophilic filamentous bacterium isolated from hemipelagic sediment.</title>
        <authorList>
            <person name="Tsubouchi T."/>
            <person name="Shimane Y."/>
            <person name="Mori K."/>
            <person name="Usui K."/>
            <person name="Hiraki T."/>
            <person name="Tame A."/>
            <person name="Uematsu K."/>
            <person name="Maruyama T."/>
            <person name="Hatada Y."/>
        </authorList>
    </citation>
    <scope>NUCLEOTIDE SEQUENCE</scope>
    <source>
        <strain evidence="19">JIR-001</strain>
    </source>
</reference>
<dbReference type="NCBIfam" id="TIGR01035">
    <property type="entry name" value="hemA"/>
    <property type="match status" value="1"/>
</dbReference>
<comment type="miscellaneous">
    <text evidence="9">During catalysis, the active site Cys acts as a nucleophile attacking the alpha-carbonyl group of tRNA-bound glutamate with the formation of a thioester intermediate between enzyme and glutamate, and the concomitant release of tRNA(Glu). The thioester intermediate is finally reduced by direct hydride transfer from NADPH, to form the product GSA.</text>
</comment>
<dbReference type="FunFam" id="3.30.460.30:FF:000001">
    <property type="entry name" value="Glutamyl-tRNA reductase"/>
    <property type="match status" value="1"/>
</dbReference>
<evidence type="ECO:0000256" key="6">
    <source>
        <dbReference type="ARBA" id="ARBA00023244"/>
    </source>
</evidence>
<dbReference type="GO" id="GO:0019353">
    <property type="term" value="P:protoporphyrinogen IX biosynthetic process from glutamate"/>
    <property type="evidence" value="ECO:0007669"/>
    <property type="project" value="TreeGrafter"/>
</dbReference>
<evidence type="ECO:0000256" key="11">
    <source>
        <dbReference type="PIRSR" id="PIRSR000445-2"/>
    </source>
</evidence>
<evidence type="ECO:0000313" key="20">
    <source>
        <dbReference type="Proteomes" id="UP000677436"/>
    </source>
</evidence>
<dbReference type="InterPro" id="IPR036343">
    <property type="entry name" value="GluRdtase_N_sf"/>
</dbReference>
<dbReference type="RefSeq" id="WP_212774487.1">
    <property type="nucleotide sequence ID" value="NZ_AP024601.1"/>
</dbReference>
<organism evidence="19 20">
    <name type="scientific">Polycladomyces abyssicola</name>
    <dbReference type="NCBI Taxonomy" id="1125966"/>
    <lineage>
        <taxon>Bacteria</taxon>
        <taxon>Bacillati</taxon>
        <taxon>Bacillota</taxon>
        <taxon>Bacilli</taxon>
        <taxon>Bacillales</taxon>
        <taxon>Thermoactinomycetaceae</taxon>
        <taxon>Polycladomyces</taxon>
    </lineage>
</organism>
<feature type="domain" description="Tetrapyrrole biosynthesis glutamyl-tRNA reductase dimerisation" evidence="16">
    <location>
        <begin position="319"/>
        <end position="418"/>
    </location>
</feature>
<evidence type="ECO:0000256" key="5">
    <source>
        <dbReference type="ARBA" id="ARBA00023002"/>
    </source>
</evidence>
<dbReference type="PROSITE" id="PS00747">
    <property type="entry name" value="GLUTR"/>
    <property type="match status" value="1"/>
</dbReference>
<evidence type="ECO:0000259" key="16">
    <source>
        <dbReference type="Pfam" id="PF00745"/>
    </source>
</evidence>
<dbReference type="HAMAP" id="MF_00087">
    <property type="entry name" value="Glu_tRNA_reductase"/>
    <property type="match status" value="1"/>
</dbReference>
<protein>
    <recommendedName>
        <fullName evidence="8 9">Glutamyl-tRNA reductase</fullName>
        <shortName evidence="9">GluTR</shortName>
        <ecNumber evidence="3 9">1.2.1.70</ecNumber>
    </recommendedName>
</protein>
<dbReference type="InterPro" id="IPR018214">
    <property type="entry name" value="GluRdtase_CS"/>
</dbReference>
<comment type="subunit">
    <text evidence="9">Homodimer.</text>
</comment>
<reference evidence="19" key="2">
    <citation type="journal article" date="2021" name="Microbiol. Resour. Announc.">
        <title>Complete Genome Sequence of Polycladomyces abyssicola JIR-001T, Isolated from Hemipelagic Sediment in Deep Seawater.</title>
        <authorList>
            <person name="Tsubouchi T."/>
            <person name="Kaneko Y."/>
        </authorList>
    </citation>
    <scope>NUCLEOTIDE SEQUENCE</scope>
    <source>
        <strain evidence="19">JIR-001</strain>
    </source>
</reference>
<dbReference type="FunFam" id="3.40.50.720:FF:000031">
    <property type="entry name" value="Glutamyl-tRNA reductase"/>
    <property type="match status" value="1"/>
</dbReference>
<dbReference type="Pfam" id="PF00745">
    <property type="entry name" value="GlutR_dimer"/>
    <property type="match status" value="1"/>
</dbReference>
<comment type="domain">
    <text evidence="9">Possesses an unusual extended V-shaped dimeric structure with each monomer consisting of three distinct domains arranged along a curved 'spinal' alpha-helix. The N-terminal catalytic domain specifically recognizes the glutamate moiety of the substrate. The second domain is the NADPH-binding domain, and the third C-terminal domain is responsible for dimerization.</text>
</comment>
<dbReference type="SUPFAM" id="SSF69075">
    <property type="entry name" value="Glutamyl tRNA-reductase dimerization domain"/>
    <property type="match status" value="1"/>
</dbReference>
<evidence type="ECO:0000256" key="14">
    <source>
        <dbReference type="RuleBase" id="RU000584"/>
    </source>
</evidence>
<feature type="binding site" evidence="9 11">
    <location>
        <begin position="114"/>
        <end position="116"/>
    </location>
    <ligand>
        <name>substrate</name>
    </ligand>
</feature>
<dbReference type="SUPFAM" id="SSF51735">
    <property type="entry name" value="NAD(P)-binding Rossmann-fold domains"/>
    <property type="match status" value="1"/>
</dbReference>
<dbReference type="NCBIfam" id="NF000744">
    <property type="entry name" value="PRK00045.1-3"/>
    <property type="match status" value="1"/>
</dbReference>
<evidence type="ECO:0000256" key="7">
    <source>
        <dbReference type="ARBA" id="ARBA00047464"/>
    </source>
</evidence>
<evidence type="ECO:0000256" key="9">
    <source>
        <dbReference type="HAMAP-Rule" id="MF_00087"/>
    </source>
</evidence>
<dbReference type="EC" id="1.2.1.70" evidence="3 9"/>
<evidence type="ECO:0000256" key="10">
    <source>
        <dbReference type="PIRSR" id="PIRSR000445-1"/>
    </source>
</evidence>
<feature type="binding site" evidence="9 12">
    <location>
        <begin position="189"/>
        <end position="194"/>
    </location>
    <ligand>
        <name>NADP(+)</name>
        <dbReference type="ChEBI" id="CHEBI:58349"/>
    </ligand>
</feature>
<accession>A0A8D5ZK75</accession>
<dbReference type="GO" id="GO:0008883">
    <property type="term" value="F:glutamyl-tRNA reductase activity"/>
    <property type="evidence" value="ECO:0007669"/>
    <property type="project" value="UniProtKB-UniRule"/>
</dbReference>
<dbReference type="UniPathway" id="UPA00251">
    <property type="reaction ID" value="UER00316"/>
</dbReference>
<evidence type="ECO:0000313" key="19">
    <source>
        <dbReference type="EMBL" id="BCU81224.1"/>
    </source>
</evidence>
<dbReference type="Gene3D" id="3.30.460.30">
    <property type="entry name" value="Glutamyl-tRNA reductase, N-terminal domain"/>
    <property type="match status" value="1"/>
</dbReference>
<feature type="region of interest" description="Disordered" evidence="15">
    <location>
        <begin position="426"/>
        <end position="446"/>
    </location>
</feature>
<dbReference type="PANTHER" id="PTHR43013:SF1">
    <property type="entry name" value="GLUTAMYL-TRNA REDUCTASE"/>
    <property type="match status" value="1"/>
</dbReference>
<dbReference type="PIRSF" id="PIRSF000445">
    <property type="entry name" value="4pyrrol_synth_GluRdtase"/>
    <property type="match status" value="1"/>
</dbReference>
<dbReference type="InterPro" id="IPR036453">
    <property type="entry name" value="GluRdtase_dimer_dom_sf"/>
</dbReference>
<dbReference type="Pfam" id="PF01488">
    <property type="entry name" value="Shikimate_DH"/>
    <property type="match status" value="1"/>
</dbReference>
<evidence type="ECO:0000256" key="4">
    <source>
        <dbReference type="ARBA" id="ARBA00022857"/>
    </source>
</evidence>
<evidence type="ECO:0000256" key="12">
    <source>
        <dbReference type="PIRSR" id="PIRSR000445-3"/>
    </source>
</evidence>
<dbReference type="Gene3D" id="3.40.50.720">
    <property type="entry name" value="NAD(P)-binding Rossmann-like Domain"/>
    <property type="match status" value="1"/>
</dbReference>
<evidence type="ECO:0000256" key="1">
    <source>
        <dbReference type="ARBA" id="ARBA00005059"/>
    </source>
</evidence>
<comment type="similarity">
    <text evidence="2 9 14">Belongs to the glutamyl-tRNA reductase family.</text>
</comment>
<evidence type="ECO:0000256" key="13">
    <source>
        <dbReference type="PIRSR" id="PIRSR000445-4"/>
    </source>
</evidence>
<feature type="active site" description="Nucleophile" evidence="9 10">
    <location>
        <position position="50"/>
    </location>
</feature>
<evidence type="ECO:0000256" key="3">
    <source>
        <dbReference type="ARBA" id="ARBA00012970"/>
    </source>
</evidence>
<comment type="function">
    <text evidence="9">Catalyzes the NADPH-dependent reduction of glutamyl-tRNA(Glu) to glutamate 1-semialdehyde (GSA).</text>
</comment>
<feature type="binding site" evidence="9 11">
    <location>
        <begin position="49"/>
        <end position="52"/>
    </location>
    <ligand>
        <name>substrate</name>
    </ligand>
</feature>
<dbReference type="AlphaFoldDB" id="A0A8D5ZK75"/>
<keyword evidence="20" id="KW-1185">Reference proteome</keyword>
<keyword evidence="5 9" id="KW-0560">Oxidoreductase</keyword>
<evidence type="ECO:0000256" key="2">
    <source>
        <dbReference type="ARBA" id="ARBA00005916"/>
    </source>
</evidence>
<dbReference type="Proteomes" id="UP000677436">
    <property type="component" value="Chromosome"/>
</dbReference>
<dbReference type="InterPro" id="IPR006151">
    <property type="entry name" value="Shikm_DH/Glu-tRNA_Rdtase"/>
</dbReference>
<gene>
    <name evidence="9 19" type="primary">hemA</name>
    <name evidence="19" type="ORF">JIR001_10070</name>
</gene>
<feature type="domain" description="Glutamyl-tRNA reductase N-terminal" evidence="18">
    <location>
        <begin position="6"/>
        <end position="156"/>
    </location>
</feature>
<dbReference type="InterPro" id="IPR000343">
    <property type="entry name" value="4pyrrol_synth_GluRdtase"/>
</dbReference>
<dbReference type="InterPro" id="IPR015895">
    <property type="entry name" value="4pyrrol_synth_GluRdtase_N"/>
</dbReference>
<comment type="pathway">
    <text evidence="1 9 14">Porphyrin-containing compound metabolism; protoporphyrin-IX biosynthesis; 5-aminolevulinate from L-glutamyl-tRNA(Glu): step 1/2.</text>
</comment>
<dbReference type="Pfam" id="PF05201">
    <property type="entry name" value="GlutR_N"/>
    <property type="match status" value="1"/>
</dbReference>
<proteinExistence type="inferred from homology"/>
<dbReference type="GO" id="GO:0050661">
    <property type="term" value="F:NADP binding"/>
    <property type="evidence" value="ECO:0007669"/>
    <property type="project" value="InterPro"/>
</dbReference>
<evidence type="ECO:0000259" key="18">
    <source>
        <dbReference type="Pfam" id="PF05201"/>
    </source>
</evidence>
<dbReference type="KEGG" id="pabs:JIR001_10070"/>
<evidence type="ECO:0000256" key="8">
    <source>
        <dbReference type="ARBA" id="ARBA00068659"/>
    </source>
</evidence>
<feature type="binding site" evidence="9 11">
    <location>
        <position position="120"/>
    </location>
    <ligand>
        <name>substrate</name>
    </ligand>
</feature>
<evidence type="ECO:0000259" key="17">
    <source>
        <dbReference type="Pfam" id="PF01488"/>
    </source>
</evidence>
<keyword evidence="6 9" id="KW-0627">Porphyrin biosynthesis</keyword>
<dbReference type="InterPro" id="IPR036291">
    <property type="entry name" value="NAD(P)-bd_dom_sf"/>
</dbReference>
<dbReference type="InterPro" id="IPR015896">
    <property type="entry name" value="4pyrrol_synth_GluRdtase_dimer"/>
</dbReference>
<comment type="catalytic activity">
    <reaction evidence="7 9 14">
        <text>(S)-4-amino-5-oxopentanoate + tRNA(Glu) + NADP(+) = L-glutamyl-tRNA(Glu) + NADPH + H(+)</text>
        <dbReference type="Rhea" id="RHEA:12344"/>
        <dbReference type="Rhea" id="RHEA-COMP:9663"/>
        <dbReference type="Rhea" id="RHEA-COMP:9680"/>
        <dbReference type="ChEBI" id="CHEBI:15378"/>
        <dbReference type="ChEBI" id="CHEBI:57501"/>
        <dbReference type="ChEBI" id="CHEBI:57783"/>
        <dbReference type="ChEBI" id="CHEBI:58349"/>
        <dbReference type="ChEBI" id="CHEBI:78442"/>
        <dbReference type="ChEBI" id="CHEBI:78520"/>
        <dbReference type="EC" id="1.2.1.70"/>
    </reaction>
</comment>
<dbReference type="CDD" id="cd05213">
    <property type="entry name" value="NAD_bind_Glutamyl_tRNA_reduct"/>
    <property type="match status" value="1"/>
</dbReference>
<dbReference type="EMBL" id="AP024601">
    <property type="protein sequence ID" value="BCU81224.1"/>
    <property type="molecule type" value="Genomic_DNA"/>
</dbReference>
<evidence type="ECO:0000256" key="15">
    <source>
        <dbReference type="SAM" id="MobiDB-lite"/>
    </source>
</evidence>
<dbReference type="SUPFAM" id="SSF69742">
    <property type="entry name" value="Glutamyl tRNA-reductase catalytic, N-terminal domain"/>
    <property type="match status" value="1"/>
</dbReference>